<dbReference type="EMBL" id="CP002546">
    <property type="protein sequence ID" value="ADY58905.1"/>
    <property type="molecule type" value="Genomic_DNA"/>
</dbReference>
<dbReference type="GO" id="GO:0008865">
    <property type="term" value="F:fructokinase activity"/>
    <property type="evidence" value="ECO:0007669"/>
    <property type="project" value="UniProtKB-EC"/>
</dbReference>
<dbReference type="RefSeq" id="WP_013627637.1">
    <property type="nucleotide sequence ID" value="NC_015174.1"/>
</dbReference>
<keyword evidence="6" id="KW-0418">Kinase</keyword>
<dbReference type="InterPro" id="IPR000600">
    <property type="entry name" value="ROK"/>
</dbReference>
<evidence type="ECO:0000256" key="7">
    <source>
        <dbReference type="ARBA" id="ARBA00022833"/>
    </source>
</evidence>
<dbReference type="AlphaFoldDB" id="F0SMT6"/>
<keyword evidence="14" id="KW-1185">Reference proteome</keyword>
<keyword evidence="5" id="KW-0547">Nucleotide-binding</keyword>
<evidence type="ECO:0000256" key="12">
    <source>
        <dbReference type="ARBA" id="ARBA00048451"/>
    </source>
</evidence>
<dbReference type="FunFam" id="3.30.420.40:FF:000153">
    <property type="entry name" value="Putative fructokinase"/>
    <property type="match status" value="1"/>
</dbReference>
<evidence type="ECO:0000256" key="8">
    <source>
        <dbReference type="ARBA" id="ARBA00022840"/>
    </source>
</evidence>
<keyword evidence="3 13" id="KW-0808">Transferase</keyword>
<proteinExistence type="inferred from homology"/>
<dbReference type="Pfam" id="PF00480">
    <property type="entry name" value="ROK"/>
    <property type="match status" value="1"/>
</dbReference>
<dbReference type="Proteomes" id="UP000006860">
    <property type="component" value="Chromosome"/>
</dbReference>
<evidence type="ECO:0000256" key="3">
    <source>
        <dbReference type="ARBA" id="ARBA00022679"/>
    </source>
</evidence>
<dbReference type="InterPro" id="IPR043129">
    <property type="entry name" value="ATPase_NBD"/>
</dbReference>
<gene>
    <name evidence="13" type="ordered locus">Plabr_1293</name>
</gene>
<keyword evidence="8" id="KW-0067">ATP-binding</keyword>
<dbReference type="EC" id="2.7.1.4" evidence="11"/>
<dbReference type="OrthoDB" id="9795247at2"/>
<dbReference type="PANTHER" id="PTHR42742:SF3">
    <property type="entry name" value="FRUCTOKINASE"/>
    <property type="match status" value="1"/>
</dbReference>
<evidence type="ECO:0000256" key="5">
    <source>
        <dbReference type="ARBA" id="ARBA00022741"/>
    </source>
</evidence>
<comment type="similarity">
    <text evidence="2">Belongs to the ROK (NagC/XylR) family.</text>
</comment>
<dbReference type="GO" id="GO:0046872">
    <property type="term" value="F:metal ion binding"/>
    <property type="evidence" value="ECO:0007669"/>
    <property type="project" value="UniProtKB-KW"/>
</dbReference>
<dbReference type="HOGENOM" id="CLU_036604_3_0_0"/>
<evidence type="ECO:0000256" key="10">
    <source>
        <dbReference type="ARBA" id="ARBA00023277"/>
    </source>
</evidence>
<evidence type="ECO:0000313" key="13">
    <source>
        <dbReference type="EMBL" id="ADY58905.1"/>
    </source>
</evidence>
<keyword evidence="10" id="KW-0119">Carbohydrate metabolism</keyword>
<keyword evidence="4" id="KW-0479">Metal-binding</keyword>
<evidence type="ECO:0000256" key="2">
    <source>
        <dbReference type="ARBA" id="ARBA00006479"/>
    </source>
</evidence>
<comment type="cofactor">
    <cofactor evidence="1">
        <name>Mg(2+)</name>
        <dbReference type="ChEBI" id="CHEBI:18420"/>
    </cofactor>
</comment>
<reference evidence="14" key="1">
    <citation type="submission" date="2011-02" db="EMBL/GenBank/DDBJ databases">
        <title>The complete genome of Planctomyces brasiliensis DSM 5305.</title>
        <authorList>
            <person name="Lucas S."/>
            <person name="Copeland A."/>
            <person name="Lapidus A."/>
            <person name="Bruce D."/>
            <person name="Goodwin L."/>
            <person name="Pitluck S."/>
            <person name="Kyrpides N."/>
            <person name="Mavromatis K."/>
            <person name="Pagani I."/>
            <person name="Ivanova N."/>
            <person name="Ovchinnikova G."/>
            <person name="Lu M."/>
            <person name="Detter J.C."/>
            <person name="Han C."/>
            <person name="Land M."/>
            <person name="Hauser L."/>
            <person name="Markowitz V."/>
            <person name="Cheng J.-F."/>
            <person name="Hugenholtz P."/>
            <person name="Woyke T."/>
            <person name="Wu D."/>
            <person name="Tindall B."/>
            <person name="Pomrenke H.G."/>
            <person name="Brambilla E."/>
            <person name="Klenk H.-P."/>
            <person name="Eisen J.A."/>
        </authorList>
    </citation>
    <scope>NUCLEOTIDE SEQUENCE [LARGE SCALE GENOMIC DNA]</scope>
    <source>
        <strain evidence="14">ATCC 49424 / DSM 5305 / JCM 21570 / NBRC 103401 / IFAM 1448</strain>
    </source>
</reference>
<dbReference type="KEGG" id="pbs:Plabr_1293"/>
<name>F0SMT6_RUBBR</name>
<evidence type="ECO:0000256" key="6">
    <source>
        <dbReference type="ARBA" id="ARBA00022777"/>
    </source>
</evidence>
<protein>
    <recommendedName>
        <fullName evidence="11">fructokinase</fullName>
        <ecNumber evidence="11">2.7.1.4</ecNumber>
    </recommendedName>
</protein>
<dbReference type="PANTHER" id="PTHR42742">
    <property type="entry name" value="TRANSCRIPTIONAL REPRESSOR MPRA"/>
    <property type="match status" value="1"/>
</dbReference>
<dbReference type="Gene3D" id="3.30.420.40">
    <property type="match status" value="2"/>
</dbReference>
<evidence type="ECO:0000256" key="1">
    <source>
        <dbReference type="ARBA" id="ARBA00001946"/>
    </source>
</evidence>
<evidence type="ECO:0000256" key="9">
    <source>
        <dbReference type="ARBA" id="ARBA00022842"/>
    </source>
</evidence>
<evidence type="ECO:0000256" key="4">
    <source>
        <dbReference type="ARBA" id="ARBA00022723"/>
    </source>
</evidence>
<keyword evidence="7" id="KW-0862">Zinc</keyword>
<sequence length="298" mass="32579">MSVLFGGIEAGGTKFVCAVGTGPDDLQEVERFETTTPKETIGRCIEYFQKRIQAGQNIQGLGIASFGPVDPNPDSPKFGYITDTPKPHWSQTDFVGPLEDALKIPIAFDTDVNVAAFGEHTWGVAQGLDTFLYITVGTGFGGGGLMNGEMMHGLIHPEMGHIRLPHDWERDPYPGHCPYHGDCLEGMVCGPAIEDRWKTNARDLPPDHEAWDLEAEYLSYGLVNFICTLSPQKVILGGGVMDQEGLLEKIQKRTHELLNNYIASDTLRNHIENYIVRPGLGSKAGVLGAIAVARHKHG</sequence>
<evidence type="ECO:0000256" key="11">
    <source>
        <dbReference type="ARBA" id="ARBA00038887"/>
    </source>
</evidence>
<accession>F0SMT6</accession>
<dbReference type="CDD" id="cd24067">
    <property type="entry name" value="ASKHA_NBD_ROK_BsFRK-like"/>
    <property type="match status" value="1"/>
</dbReference>
<dbReference type="GO" id="GO:0005524">
    <property type="term" value="F:ATP binding"/>
    <property type="evidence" value="ECO:0007669"/>
    <property type="project" value="UniProtKB-KW"/>
</dbReference>
<dbReference type="SUPFAM" id="SSF53067">
    <property type="entry name" value="Actin-like ATPase domain"/>
    <property type="match status" value="1"/>
</dbReference>
<dbReference type="eggNOG" id="COG1940">
    <property type="taxonomic scope" value="Bacteria"/>
</dbReference>
<evidence type="ECO:0000313" key="14">
    <source>
        <dbReference type="Proteomes" id="UP000006860"/>
    </source>
</evidence>
<organism evidence="13 14">
    <name type="scientific">Rubinisphaera brasiliensis (strain ATCC 49424 / DSM 5305 / JCM 21570 / IAM 15109 / NBRC 103401 / IFAM 1448)</name>
    <name type="common">Planctomyces brasiliensis</name>
    <dbReference type="NCBI Taxonomy" id="756272"/>
    <lineage>
        <taxon>Bacteria</taxon>
        <taxon>Pseudomonadati</taxon>
        <taxon>Planctomycetota</taxon>
        <taxon>Planctomycetia</taxon>
        <taxon>Planctomycetales</taxon>
        <taxon>Planctomycetaceae</taxon>
        <taxon>Rubinisphaera</taxon>
    </lineage>
</organism>
<dbReference type="STRING" id="756272.Plabr_1293"/>
<dbReference type="InterPro" id="IPR051804">
    <property type="entry name" value="Carb_Metab_Reg_Kinase/Isom"/>
</dbReference>
<comment type="catalytic activity">
    <reaction evidence="12">
        <text>D-fructose + ATP = D-fructose 6-phosphate + ADP + H(+)</text>
        <dbReference type="Rhea" id="RHEA:16125"/>
        <dbReference type="ChEBI" id="CHEBI:15378"/>
        <dbReference type="ChEBI" id="CHEBI:30616"/>
        <dbReference type="ChEBI" id="CHEBI:37721"/>
        <dbReference type="ChEBI" id="CHEBI:61527"/>
        <dbReference type="ChEBI" id="CHEBI:456216"/>
        <dbReference type="EC" id="2.7.1.4"/>
    </reaction>
</comment>
<keyword evidence="9" id="KW-0460">Magnesium</keyword>